<evidence type="ECO:0000256" key="2">
    <source>
        <dbReference type="SAM" id="MobiDB-lite"/>
    </source>
</evidence>
<proteinExistence type="predicted"/>
<feature type="compositionally biased region" description="Low complexity" evidence="2">
    <location>
        <begin position="108"/>
        <end position="156"/>
    </location>
</feature>
<name>A0ABV1GEV3_9FIRM</name>
<dbReference type="Pfam" id="PF09479">
    <property type="entry name" value="Flg_new"/>
    <property type="match status" value="4"/>
</dbReference>
<gene>
    <name evidence="5" type="ORF">WMO24_07940</name>
</gene>
<dbReference type="Pfam" id="PF18998">
    <property type="entry name" value="Flg_new_2"/>
    <property type="match status" value="1"/>
</dbReference>
<accession>A0ABV1GEV3</accession>
<feature type="region of interest" description="Disordered" evidence="2">
    <location>
        <begin position="710"/>
        <end position="730"/>
    </location>
</feature>
<sequence length="1158" mass="125071">MNELWYKVRRVISVMLVVALSVTTAPVGAFADDDMAAAAQIPTGVSDSAEPAGEPEALNNEEVPPASGEAAPPASSEATPPADGEATPPADGEATPPADGEATPPADGEATPPADGEAAPPASSEAAPPASGEATPPASGEAAPPASGEATPPASGEATDPSAKGPVEPVPGEPEEQIWTVTVYYLFEDGTTARPVDSRQYVAGEAYSFDVPAIPGYTTLLDGEAFSASQITGTASADVSYVVTYVAGMVNYTVLHKYENLDGSFEEVREEKQGLVGADTESAPVNREGFTAQPYAETTIAADGTTVVTISYLRNTQYLNYQTSGGSYVARQEGKYGATVDVTDEQPVRNGFSFEGWYLDEGLNTPAGATVTLNGDVTLYAKWAGEEVDYTVIYWLENADDDDYSYYKTVTGWRATAGEQVQLTQRDVESIQHFAFERSDAVTVKADGSTIVNVYYSRNEYTLTFQVYKKSGGIFGGWNWTTVATIKAKYEANIADKWPIVGTDGTHYDGWGWDNAGDNSSFLVVSTEQMPGENVTYHGKDMGNEATVYYYVETLPGQRGDTSFGGKNFTLYKTIPVGSTILTKDEEFHPIQGFDRYGSNPEFQGDRCYIRNGKAYLYYSRNSYDLTFYNYNGVDKTTQLLYQASLSDQNYTPSRPSSLPEYYTFQGWYTTEDCLPGTQVDFGSATMPAGDLIVYAKWAAPVYTVSFDSNGGTPVEPQEVEGGKTASRPADPIREGYTFAGWYEDAGFAGSSYDFEGKPVSADITLHAKWVPVTVTSYTVRYLIKDTGEALFDEVVRPGNVGAAVFANAKSHSDYVADALSKSIKLEAAASQNVIMFWYSRPSDLDYTVKFVDEEGALLVEYDGTPVSSTQIVVRASDYTIPAGYQVTNPFYTLRLQGDESLNVATFVCKLQEYQITYHLDGGSAENPTSYTVKSDNITLNNPTRDHYEFIGWSGTGLTGSDNMTVTIPTGSIGDRSYTAHWKRSTFNITYAADANGSVSPMSETVNAGEDAVGSKATPATGYQFTNWTNEAGDVVSESATFAPQDVLADATYTAHFAPKDYQVVYSWTGAPDSETLPESQTVKFNASYTIDTTYTRETVVETTDAYGNVNGRYTFSGWTDPNNGVMTTEGVTVTGTWTFEEVAVAKYDVNYSWTGAP</sequence>
<reference evidence="5 6" key="1">
    <citation type="submission" date="2024-03" db="EMBL/GenBank/DDBJ databases">
        <title>Human intestinal bacterial collection.</title>
        <authorList>
            <person name="Pauvert C."/>
            <person name="Hitch T.C.A."/>
            <person name="Clavel T."/>
        </authorList>
    </citation>
    <scope>NUCLEOTIDE SEQUENCE [LARGE SCALE GENOMIC DNA]</scope>
    <source>
        <strain evidence="5 6">CLA-JM-H11</strain>
    </source>
</reference>
<keyword evidence="6" id="KW-1185">Reference proteome</keyword>
<evidence type="ECO:0000313" key="5">
    <source>
        <dbReference type="EMBL" id="MEQ2520359.1"/>
    </source>
</evidence>
<feature type="compositionally biased region" description="Low complexity" evidence="2">
    <location>
        <begin position="61"/>
        <end position="82"/>
    </location>
</feature>
<keyword evidence="3" id="KW-0732">Signal</keyword>
<feature type="chain" id="PRO_5046514017" evidence="3">
    <location>
        <begin position="32"/>
        <end position="1158"/>
    </location>
</feature>
<dbReference type="Proteomes" id="UP001477672">
    <property type="component" value="Unassembled WGS sequence"/>
</dbReference>
<feature type="region of interest" description="Disordered" evidence="2">
    <location>
        <begin position="44"/>
        <end position="174"/>
    </location>
</feature>
<comment type="caution">
    <text evidence="5">The sequence shown here is derived from an EMBL/GenBank/DDBJ whole genome shotgun (WGS) entry which is preliminary data.</text>
</comment>
<feature type="non-terminal residue" evidence="5">
    <location>
        <position position="1158"/>
    </location>
</feature>
<feature type="signal peptide" evidence="3">
    <location>
        <begin position="1"/>
        <end position="31"/>
    </location>
</feature>
<evidence type="ECO:0000313" key="6">
    <source>
        <dbReference type="Proteomes" id="UP001477672"/>
    </source>
</evidence>
<dbReference type="NCBIfam" id="TIGR02543">
    <property type="entry name" value="List_Bact_rpt"/>
    <property type="match status" value="5"/>
</dbReference>
<dbReference type="EMBL" id="JBBMFA010000088">
    <property type="protein sequence ID" value="MEQ2520359.1"/>
    <property type="molecule type" value="Genomic_DNA"/>
</dbReference>
<dbReference type="RefSeq" id="WP_349215875.1">
    <property type="nucleotide sequence ID" value="NZ_JBBMFA010000088.1"/>
</dbReference>
<dbReference type="InterPro" id="IPR013378">
    <property type="entry name" value="InlB-like_B-rpt"/>
</dbReference>
<dbReference type="Gene3D" id="2.60.40.4270">
    <property type="entry name" value="Listeria-Bacteroides repeat domain"/>
    <property type="match status" value="4"/>
</dbReference>
<protein>
    <submittedName>
        <fullName evidence="5">InlB B-repeat-containing protein</fullName>
    </submittedName>
</protein>
<evidence type="ECO:0000256" key="3">
    <source>
        <dbReference type="SAM" id="SignalP"/>
    </source>
</evidence>
<feature type="domain" description="Bacterial repeat" evidence="4">
    <location>
        <begin position="988"/>
        <end position="1060"/>
    </location>
</feature>
<evidence type="ECO:0000259" key="4">
    <source>
        <dbReference type="Pfam" id="PF18998"/>
    </source>
</evidence>
<evidence type="ECO:0000256" key="1">
    <source>
        <dbReference type="ARBA" id="ARBA00004196"/>
    </source>
</evidence>
<comment type="subcellular location">
    <subcellularLocation>
        <location evidence="1">Cell envelope</location>
    </subcellularLocation>
</comment>
<dbReference type="InterPro" id="IPR042229">
    <property type="entry name" value="Listeria/Bacterioides_rpt_sf"/>
</dbReference>
<dbReference type="InterPro" id="IPR044060">
    <property type="entry name" value="Bacterial_rp_domain"/>
</dbReference>
<organism evidence="5 6">
    <name type="scientific">Ruthenibacterium intestinale</name>
    <dbReference type="NCBI Taxonomy" id="3133163"/>
    <lineage>
        <taxon>Bacteria</taxon>
        <taxon>Bacillati</taxon>
        <taxon>Bacillota</taxon>
        <taxon>Clostridia</taxon>
        <taxon>Eubacteriales</taxon>
        <taxon>Oscillospiraceae</taxon>
        <taxon>Ruthenibacterium</taxon>
    </lineage>
</organism>